<accession>A0A2H3CNI2</accession>
<name>A0A2H3CNI2_ARMGA</name>
<dbReference type="Proteomes" id="UP000217790">
    <property type="component" value="Unassembled WGS sequence"/>
</dbReference>
<evidence type="ECO:0000313" key="3">
    <source>
        <dbReference type="Proteomes" id="UP000217790"/>
    </source>
</evidence>
<dbReference type="OrthoDB" id="10370420at2759"/>
<reference evidence="3" key="1">
    <citation type="journal article" date="2017" name="Nat. Ecol. Evol.">
        <title>Genome expansion and lineage-specific genetic innovations in the forest pathogenic fungi Armillaria.</title>
        <authorList>
            <person name="Sipos G."/>
            <person name="Prasanna A.N."/>
            <person name="Walter M.C."/>
            <person name="O'Connor E."/>
            <person name="Balint B."/>
            <person name="Krizsan K."/>
            <person name="Kiss B."/>
            <person name="Hess J."/>
            <person name="Varga T."/>
            <person name="Slot J."/>
            <person name="Riley R."/>
            <person name="Boka B."/>
            <person name="Rigling D."/>
            <person name="Barry K."/>
            <person name="Lee J."/>
            <person name="Mihaltcheva S."/>
            <person name="LaButti K."/>
            <person name="Lipzen A."/>
            <person name="Waldron R."/>
            <person name="Moloney N.M."/>
            <person name="Sperisen C."/>
            <person name="Kredics L."/>
            <person name="Vagvoelgyi C."/>
            <person name="Patrignani A."/>
            <person name="Fitzpatrick D."/>
            <person name="Nagy I."/>
            <person name="Doyle S."/>
            <person name="Anderson J.B."/>
            <person name="Grigoriev I.V."/>
            <person name="Gueldener U."/>
            <person name="Muensterkoetter M."/>
            <person name="Nagy L.G."/>
        </authorList>
    </citation>
    <scope>NUCLEOTIDE SEQUENCE [LARGE SCALE GENOMIC DNA]</scope>
    <source>
        <strain evidence="3">Ar21-2</strain>
    </source>
</reference>
<dbReference type="AlphaFoldDB" id="A0A2H3CNI2"/>
<keyword evidence="3" id="KW-1185">Reference proteome</keyword>
<gene>
    <name evidence="2" type="ORF">ARMGADRAFT_1089857</name>
</gene>
<feature type="region of interest" description="Disordered" evidence="1">
    <location>
        <begin position="1"/>
        <end position="110"/>
    </location>
</feature>
<dbReference type="InParanoid" id="A0A2H3CNI2"/>
<dbReference type="EMBL" id="KZ293711">
    <property type="protein sequence ID" value="PBK82944.1"/>
    <property type="molecule type" value="Genomic_DNA"/>
</dbReference>
<feature type="compositionally biased region" description="Basic and acidic residues" evidence="1">
    <location>
        <begin position="93"/>
        <end position="104"/>
    </location>
</feature>
<dbReference type="STRING" id="47427.A0A2H3CNI2"/>
<protein>
    <submittedName>
        <fullName evidence="2">Uncharacterized protein</fullName>
    </submittedName>
</protein>
<feature type="compositionally biased region" description="Polar residues" evidence="1">
    <location>
        <begin position="32"/>
        <end position="42"/>
    </location>
</feature>
<proteinExistence type="predicted"/>
<evidence type="ECO:0000313" key="2">
    <source>
        <dbReference type="EMBL" id="PBK82944.1"/>
    </source>
</evidence>
<organism evidence="2 3">
    <name type="scientific">Armillaria gallica</name>
    <name type="common">Bulbous honey fungus</name>
    <name type="synonym">Armillaria bulbosa</name>
    <dbReference type="NCBI Taxonomy" id="47427"/>
    <lineage>
        <taxon>Eukaryota</taxon>
        <taxon>Fungi</taxon>
        <taxon>Dikarya</taxon>
        <taxon>Basidiomycota</taxon>
        <taxon>Agaricomycotina</taxon>
        <taxon>Agaricomycetes</taxon>
        <taxon>Agaricomycetidae</taxon>
        <taxon>Agaricales</taxon>
        <taxon>Marasmiineae</taxon>
        <taxon>Physalacriaceae</taxon>
        <taxon>Armillaria</taxon>
    </lineage>
</organism>
<evidence type="ECO:0000256" key="1">
    <source>
        <dbReference type="SAM" id="MobiDB-lite"/>
    </source>
</evidence>
<sequence>MEDIPASASKENPELFRSASIGGQPSHRETYSHSSVTAHQSENYSSPNPFSTPPPNDLLYHQRTGIFDRYQENPEPYTPAPQPTSNGDQADTEGSKDSRGKTDTPTHPSN</sequence>